<dbReference type="InterPro" id="IPR036038">
    <property type="entry name" value="Aminotransferase-like"/>
</dbReference>
<dbReference type="EC" id="4.1.3.38" evidence="2"/>
<dbReference type="NCBIfam" id="NF005886">
    <property type="entry name" value="PRK07849.1-1"/>
    <property type="match status" value="1"/>
</dbReference>
<dbReference type="Gene3D" id="3.30.470.10">
    <property type="match status" value="1"/>
</dbReference>
<comment type="similarity">
    <text evidence="1">Belongs to the class-IV pyridoxal-phosphate-dependent aminotransferase family.</text>
</comment>
<dbReference type="Proteomes" id="UP000063789">
    <property type="component" value="Chromosome"/>
</dbReference>
<evidence type="ECO:0000313" key="3">
    <source>
        <dbReference type="Proteomes" id="UP000063789"/>
    </source>
</evidence>
<dbReference type="InterPro" id="IPR043132">
    <property type="entry name" value="BCAT-like_C"/>
</dbReference>
<keyword evidence="2" id="KW-0456">Lyase</keyword>
<dbReference type="GO" id="GO:0046394">
    <property type="term" value="P:carboxylic acid biosynthetic process"/>
    <property type="evidence" value="ECO:0007669"/>
    <property type="project" value="UniProtKB-ARBA"/>
</dbReference>
<dbReference type="SUPFAM" id="SSF56752">
    <property type="entry name" value="D-aminoacid aminotransferase-like PLP-dependent enzymes"/>
    <property type="match status" value="1"/>
</dbReference>
<evidence type="ECO:0000256" key="1">
    <source>
        <dbReference type="ARBA" id="ARBA00009320"/>
    </source>
</evidence>
<dbReference type="PANTHER" id="PTHR42743:SF11">
    <property type="entry name" value="AMINODEOXYCHORISMATE LYASE"/>
    <property type="match status" value="1"/>
</dbReference>
<dbReference type="AlphaFoldDB" id="A0A0N9MZT0"/>
<proteinExistence type="inferred from homology"/>
<dbReference type="Gene3D" id="3.20.10.10">
    <property type="entry name" value="D-amino Acid Aminotransferase, subunit A, domain 2"/>
    <property type="match status" value="1"/>
</dbReference>
<dbReference type="OrthoDB" id="3199344at2"/>
<reference evidence="2 3" key="2">
    <citation type="journal article" date="2017" name="Int. J. Syst. Evol. Microbiol.">
        <title>Gordonia phthalatica sp. nov., a di-n-butyl phthalate-degrading bacterium isolated from activated sludge.</title>
        <authorList>
            <person name="Jin D."/>
            <person name="Kong X."/>
            <person name="Jia M."/>
            <person name="Yu X."/>
            <person name="Wang X."/>
            <person name="Zhuang X."/>
            <person name="Deng Y."/>
            <person name="Bai Z."/>
        </authorList>
    </citation>
    <scope>NUCLEOTIDE SEQUENCE [LARGE SCALE GENOMIC DNA]</scope>
    <source>
        <strain evidence="2 3">QH-11</strain>
    </source>
</reference>
<sequence length="280" mass="29667">MQRVVVDAAGRVVDPDVPLLHADDLGVLHGDGLFETMLVWDGRVCGTARHLRRLAWSAEPAGLPAVDVDHVARLVEIAAREWTSSAEGALRVVYTAGREGTAAPTLYVSISEVPERVEAARRDGVRAVSLPSAYRSGLAAQAPWLLAGVKSLSYASNVAALRHVQALGLDDAVFLSVDGTVLEGPRSSVVAVIGGALVTPRRDDGILPGTTQEAVFELAQQRGIASREESLHVNDLYDADEVWLLSSITLAARVRELDGRALNQTSVVGVAELARESAAS</sequence>
<dbReference type="NCBIfam" id="NF005887">
    <property type="entry name" value="PRK07849.1-2"/>
    <property type="match status" value="1"/>
</dbReference>
<gene>
    <name evidence="2" type="ORF">ACH46_03470</name>
</gene>
<dbReference type="PATRIC" id="fig|1136941.3.peg.704"/>
<dbReference type="PANTHER" id="PTHR42743">
    <property type="entry name" value="AMINO-ACID AMINOTRANSFERASE"/>
    <property type="match status" value="1"/>
</dbReference>
<protein>
    <submittedName>
        <fullName evidence="2">4-amino-4-deoxychorismate lyase</fullName>
        <ecNumber evidence="2">4.1.3.38</ecNumber>
    </submittedName>
</protein>
<keyword evidence="3" id="KW-1185">Reference proteome</keyword>
<dbReference type="KEGG" id="goq:ACH46_03470"/>
<accession>A0A0N9MZT0</accession>
<dbReference type="GO" id="GO:0005829">
    <property type="term" value="C:cytosol"/>
    <property type="evidence" value="ECO:0007669"/>
    <property type="project" value="TreeGrafter"/>
</dbReference>
<evidence type="ECO:0000313" key="2">
    <source>
        <dbReference type="EMBL" id="ALG83738.1"/>
    </source>
</evidence>
<organism evidence="2 3">
    <name type="scientific">Gordonia phthalatica</name>
    <dbReference type="NCBI Taxonomy" id="1136941"/>
    <lineage>
        <taxon>Bacteria</taxon>
        <taxon>Bacillati</taxon>
        <taxon>Actinomycetota</taxon>
        <taxon>Actinomycetes</taxon>
        <taxon>Mycobacteriales</taxon>
        <taxon>Gordoniaceae</taxon>
        <taxon>Gordonia</taxon>
    </lineage>
</organism>
<dbReference type="EMBL" id="CP011853">
    <property type="protein sequence ID" value="ALG83738.1"/>
    <property type="molecule type" value="Genomic_DNA"/>
</dbReference>
<dbReference type="RefSeq" id="WP_062391695.1">
    <property type="nucleotide sequence ID" value="NZ_CP011853.1"/>
</dbReference>
<dbReference type="GO" id="GO:0008696">
    <property type="term" value="F:4-amino-4-deoxychorismate lyase activity"/>
    <property type="evidence" value="ECO:0007669"/>
    <property type="project" value="UniProtKB-EC"/>
</dbReference>
<name>A0A0N9MZT0_9ACTN</name>
<dbReference type="InterPro" id="IPR050571">
    <property type="entry name" value="Class-IV_PLP-Dep_Aminotrnsfr"/>
</dbReference>
<dbReference type="InterPro" id="IPR001544">
    <property type="entry name" value="Aminotrans_IV"/>
</dbReference>
<dbReference type="InterPro" id="IPR043131">
    <property type="entry name" value="BCAT-like_N"/>
</dbReference>
<dbReference type="STRING" id="1136941.ACH46_03470"/>
<reference evidence="3" key="1">
    <citation type="submission" date="2015-06" db="EMBL/GenBank/DDBJ databases">
        <title>Complete genome sequence and metabolic analysis of phthalate degradation pathway in Gordonia sp. QH-11.</title>
        <authorList>
            <person name="Jin D."/>
            <person name="Kong X."/>
            <person name="Bai Z."/>
        </authorList>
    </citation>
    <scope>NUCLEOTIDE SEQUENCE [LARGE SCALE GENOMIC DNA]</scope>
    <source>
        <strain evidence="3">QH-11</strain>
    </source>
</reference>
<dbReference type="Pfam" id="PF01063">
    <property type="entry name" value="Aminotran_4"/>
    <property type="match status" value="1"/>
</dbReference>